<comment type="caution">
    <text evidence="1">The sequence shown here is derived from an EMBL/GenBank/DDBJ whole genome shotgun (WGS) entry which is preliminary data.</text>
</comment>
<sequence length="341" mass="38314">MDSFSFPITVNYAALLQSTTVTSQPIAFKDWIFFVSIHIIADQTLIHLNCHQKTGTKRWDFSGMSELIFPENEGAQHADFQLNSMKPLVLICKMENAQFAELVKDGKLEIQLNVKISSWTDKILIFNGDAVHVNSDASLLESVKSIPKICEIVHQNHSVLYKSDLVKIVENISKLERASRRFGHNTHPYSRAAPVLAPQEQLNANNLPNLDTLTGILENIRLQPQGQNQTLTQRNPFAPVGDFLAQFSRNQVAVAQQPFVQTVFQNQVVPQPVLPLPPLPLLDFQQFLARGLVGVPGQFDVPSQLEQQQRAIINQLLNNNLVNNRNPDTLAFNDTPNQNQQ</sequence>
<dbReference type="Proteomes" id="UP000230233">
    <property type="component" value="Chromosome X"/>
</dbReference>
<dbReference type="OrthoDB" id="10440012at2759"/>
<name>A0A2G5T4K6_9PELO</name>
<evidence type="ECO:0000313" key="1">
    <source>
        <dbReference type="EMBL" id="PIC22123.1"/>
    </source>
</evidence>
<keyword evidence="2" id="KW-1185">Reference proteome</keyword>
<protein>
    <submittedName>
        <fullName evidence="1">Uncharacterized protein</fullName>
    </submittedName>
</protein>
<dbReference type="AlphaFoldDB" id="A0A2G5T4K6"/>
<dbReference type="EMBL" id="PDUG01000006">
    <property type="protein sequence ID" value="PIC22123.1"/>
    <property type="molecule type" value="Genomic_DNA"/>
</dbReference>
<evidence type="ECO:0000313" key="2">
    <source>
        <dbReference type="Proteomes" id="UP000230233"/>
    </source>
</evidence>
<gene>
    <name evidence="1" type="primary">Cnig_chr_X.g26705</name>
    <name evidence="1" type="ORF">B9Z55_026705</name>
</gene>
<accession>A0A2G5T4K6</accession>
<organism evidence="1 2">
    <name type="scientific">Caenorhabditis nigoni</name>
    <dbReference type="NCBI Taxonomy" id="1611254"/>
    <lineage>
        <taxon>Eukaryota</taxon>
        <taxon>Metazoa</taxon>
        <taxon>Ecdysozoa</taxon>
        <taxon>Nematoda</taxon>
        <taxon>Chromadorea</taxon>
        <taxon>Rhabditida</taxon>
        <taxon>Rhabditina</taxon>
        <taxon>Rhabditomorpha</taxon>
        <taxon>Rhabditoidea</taxon>
        <taxon>Rhabditidae</taxon>
        <taxon>Peloderinae</taxon>
        <taxon>Caenorhabditis</taxon>
    </lineage>
</organism>
<reference evidence="2" key="1">
    <citation type="submission" date="2017-10" db="EMBL/GenBank/DDBJ databases">
        <title>Rapid genome shrinkage in a self-fertile nematode reveals novel sperm competition proteins.</title>
        <authorList>
            <person name="Yin D."/>
            <person name="Schwarz E.M."/>
            <person name="Thomas C.G."/>
            <person name="Felde R.L."/>
            <person name="Korf I.F."/>
            <person name="Cutter A.D."/>
            <person name="Schartner C.M."/>
            <person name="Ralston E.J."/>
            <person name="Meyer B.J."/>
            <person name="Haag E.S."/>
        </authorList>
    </citation>
    <scope>NUCLEOTIDE SEQUENCE [LARGE SCALE GENOMIC DNA]</scope>
    <source>
        <strain evidence="2">JU1422</strain>
    </source>
</reference>
<proteinExistence type="predicted"/>